<dbReference type="EMBL" id="CAEZTZ010000046">
    <property type="protein sequence ID" value="CAB4583477.1"/>
    <property type="molecule type" value="Genomic_DNA"/>
</dbReference>
<reference evidence="2" key="1">
    <citation type="submission" date="2020-05" db="EMBL/GenBank/DDBJ databases">
        <authorList>
            <person name="Chiriac C."/>
            <person name="Salcher M."/>
            <person name="Ghai R."/>
            <person name="Kavagutti S V."/>
        </authorList>
    </citation>
    <scope>NUCLEOTIDE SEQUENCE</scope>
</reference>
<sequence length="101" mass="10745">MDEVCGVPNRTDAGGHRTPDESDDVERSVVTDLDGSGFGHDNHFGERGNSEVVVNYFAILREAARSVIEDSVRSDDVRHHLALGGATEKAVTTVPTVGNPG</sequence>
<proteinExistence type="predicted"/>
<accession>A0A6J6F575</accession>
<gene>
    <name evidence="2" type="ORF">UFOPK1767_00479</name>
</gene>
<feature type="region of interest" description="Disordered" evidence="1">
    <location>
        <begin position="1"/>
        <end position="47"/>
    </location>
</feature>
<evidence type="ECO:0000313" key="2">
    <source>
        <dbReference type="EMBL" id="CAB4583477.1"/>
    </source>
</evidence>
<dbReference type="AlphaFoldDB" id="A0A6J6F575"/>
<protein>
    <submittedName>
        <fullName evidence="2">Unannotated protein</fullName>
    </submittedName>
</protein>
<name>A0A6J6F575_9ZZZZ</name>
<organism evidence="2">
    <name type="scientific">freshwater metagenome</name>
    <dbReference type="NCBI Taxonomy" id="449393"/>
    <lineage>
        <taxon>unclassified sequences</taxon>
        <taxon>metagenomes</taxon>
        <taxon>ecological metagenomes</taxon>
    </lineage>
</organism>
<evidence type="ECO:0000256" key="1">
    <source>
        <dbReference type="SAM" id="MobiDB-lite"/>
    </source>
</evidence>
<feature type="compositionally biased region" description="Basic and acidic residues" evidence="1">
    <location>
        <begin position="13"/>
        <end position="29"/>
    </location>
</feature>